<gene>
    <name evidence="5" type="ORF">ASPVEDRAFT_154049</name>
</gene>
<evidence type="ECO:0000256" key="1">
    <source>
        <dbReference type="ARBA" id="ARBA00022630"/>
    </source>
</evidence>
<evidence type="ECO:0000256" key="3">
    <source>
        <dbReference type="ARBA" id="ARBA00023002"/>
    </source>
</evidence>
<keyword evidence="2" id="KW-0274">FAD</keyword>
<proteinExistence type="predicted"/>
<dbReference type="InterPro" id="IPR036188">
    <property type="entry name" value="FAD/NAD-bd_sf"/>
</dbReference>
<dbReference type="GO" id="GO:0016491">
    <property type="term" value="F:oxidoreductase activity"/>
    <property type="evidence" value="ECO:0007669"/>
    <property type="project" value="UniProtKB-KW"/>
</dbReference>
<dbReference type="Gene3D" id="3.50.50.60">
    <property type="entry name" value="FAD/NAD(P)-binding domain"/>
    <property type="match status" value="1"/>
</dbReference>
<feature type="domain" description="FAD-binding" evidence="4">
    <location>
        <begin position="14"/>
        <end position="355"/>
    </location>
</feature>
<dbReference type="PANTHER" id="PTHR43876">
    <property type="entry name" value="UBIQUINONE BIOSYNTHESIS MONOOXYGENASE COQ6, MITOCHONDRIAL"/>
    <property type="match status" value="1"/>
</dbReference>
<keyword evidence="1" id="KW-0285">Flavoprotein</keyword>
<dbReference type="InterPro" id="IPR051205">
    <property type="entry name" value="UbiH/COQ6_monooxygenase"/>
</dbReference>
<reference evidence="6" key="1">
    <citation type="journal article" date="2017" name="Genome Biol.">
        <title>Comparative genomics reveals high biological diversity and specific adaptations in the industrially and medically important fungal genus Aspergillus.</title>
        <authorList>
            <person name="de Vries R.P."/>
            <person name="Riley R."/>
            <person name="Wiebenga A."/>
            <person name="Aguilar-Osorio G."/>
            <person name="Amillis S."/>
            <person name="Uchima C.A."/>
            <person name="Anderluh G."/>
            <person name="Asadollahi M."/>
            <person name="Askin M."/>
            <person name="Barry K."/>
            <person name="Battaglia E."/>
            <person name="Bayram O."/>
            <person name="Benocci T."/>
            <person name="Braus-Stromeyer S.A."/>
            <person name="Caldana C."/>
            <person name="Canovas D."/>
            <person name="Cerqueira G.C."/>
            <person name="Chen F."/>
            <person name="Chen W."/>
            <person name="Choi C."/>
            <person name="Clum A."/>
            <person name="Dos Santos R.A."/>
            <person name="Damasio A.R."/>
            <person name="Diallinas G."/>
            <person name="Emri T."/>
            <person name="Fekete E."/>
            <person name="Flipphi M."/>
            <person name="Freyberg S."/>
            <person name="Gallo A."/>
            <person name="Gournas C."/>
            <person name="Habgood R."/>
            <person name="Hainaut M."/>
            <person name="Harispe M.L."/>
            <person name="Henrissat B."/>
            <person name="Hilden K.S."/>
            <person name="Hope R."/>
            <person name="Hossain A."/>
            <person name="Karabika E."/>
            <person name="Karaffa L."/>
            <person name="Karanyi Z."/>
            <person name="Krasevec N."/>
            <person name="Kuo A."/>
            <person name="Kusch H."/>
            <person name="LaButti K."/>
            <person name="Lagendijk E.L."/>
            <person name="Lapidus A."/>
            <person name="Levasseur A."/>
            <person name="Lindquist E."/>
            <person name="Lipzen A."/>
            <person name="Logrieco A.F."/>
            <person name="MacCabe A."/>
            <person name="Maekelae M.R."/>
            <person name="Malavazi I."/>
            <person name="Melin P."/>
            <person name="Meyer V."/>
            <person name="Mielnichuk N."/>
            <person name="Miskei M."/>
            <person name="Molnar A.P."/>
            <person name="Mule G."/>
            <person name="Ngan C.Y."/>
            <person name="Orejas M."/>
            <person name="Orosz E."/>
            <person name="Ouedraogo J.P."/>
            <person name="Overkamp K.M."/>
            <person name="Park H.-S."/>
            <person name="Perrone G."/>
            <person name="Piumi F."/>
            <person name="Punt P.J."/>
            <person name="Ram A.F."/>
            <person name="Ramon A."/>
            <person name="Rauscher S."/>
            <person name="Record E."/>
            <person name="Riano-Pachon D.M."/>
            <person name="Robert V."/>
            <person name="Roehrig J."/>
            <person name="Ruller R."/>
            <person name="Salamov A."/>
            <person name="Salih N.S."/>
            <person name="Samson R.A."/>
            <person name="Sandor E."/>
            <person name="Sanguinetti M."/>
            <person name="Schuetze T."/>
            <person name="Sepcic K."/>
            <person name="Shelest E."/>
            <person name="Sherlock G."/>
            <person name="Sophianopoulou V."/>
            <person name="Squina F.M."/>
            <person name="Sun H."/>
            <person name="Susca A."/>
            <person name="Todd R.B."/>
            <person name="Tsang A."/>
            <person name="Unkles S.E."/>
            <person name="van de Wiele N."/>
            <person name="van Rossen-Uffink D."/>
            <person name="Oliveira J.V."/>
            <person name="Vesth T.C."/>
            <person name="Visser J."/>
            <person name="Yu J.-H."/>
            <person name="Zhou M."/>
            <person name="Andersen M.R."/>
            <person name="Archer D.B."/>
            <person name="Baker S.E."/>
            <person name="Benoit I."/>
            <person name="Brakhage A.A."/>
            <person name="Braus G.H."/>
            <person name="Fischer R."/>
            <person name="Frisvad J.C."/>
            <person name="Goldman G.H."/>
            <person name="Houbraken J."/>
            <person name="Oakley B."/>
            <person name="Pocsi I."/>
            <person name="Scazzocchio C."/>
            <person name="Seiboth B."/>
            <person name="vanKuyk P.A."/>
            <person name="Wortman J."/>
            <person name="Dyer P.S."/>
            <person name="Grigoriev I.V."/>
        </authorList>
    </citation>
    <scope>NUCLEOTIDE SEQUENCE [LARGE SCALE GENOMIC DNA]</scope>
    <source>
        <strain evidence="6">CBS 583.65</strain>
    </source>
</reference>
<dbReference type="Proteomes" id="UP000184073">
    <property type="component" value="Unassembled WGS sequence"/>
</dbReference>
<dbReference type="GeneID" id="63723902"/>
<sequence>MLRVRVKFIYESTIQVIVVGAGPCGLLLAVLLSKQGVQVQVLEASSELDDQPRACHYSAPAKFELQRAGVLEKISAEGFFPRSVCWRKKDGTRIVGLNNETEPESSLHRMVALELGRVVQILYDAAIEQESTEVLMGHRVTSIGQDDLSAWVEVTLSSGQSAHFNADYIIGCDGANSQIRRSLFGDLEFPGWTWDHQIIATNVYYDFAQFGYEDSNFIVHPQDWYMAAKISKDNLWRVTYGDVPGLTKEQYAEWLPARYEKILPGNPRPSAYKVTNIGPYKMHQRLAKSLRVGRFLLAGDAAHLCNPFGGLGLTGGIADVGALYEALIGIHRGVADDEILTEYSEARSAKYREFVDPLSTANFRRLWDKDPETTIVEDEFFQMAREAEADPDVAKSMLEGFMQLRSDLTRSYKGQEH</sequence>
<accession>A0A1L9PWM7</accession>
<dbReference type="PRINTS" id="PR00420">
    <property type="entry name" value="RNGMNOXGNASE"/>
</dbReference>
<dbReference type="InterPro" id="IPR002938">
    <property type="entry name" value="FAD-bd"/>
</dbReference>
<organism evidence="5 6">
    <name type="scientific">Aspergillus versicolor CBS 583.65</name>
    <dbReference type="NCBI Taxonomy" id="1036611"/>
    <lineage>
        <taxon>Eukaryota</taxon>
        <taxon>Fungi</taxon>
        <taxon>Dikarya</taxon>
        <taxon>Ascomycota</taxon>
        <taxon>Pezizomycotina</taxon>
        <taxon>Eurotiomycetes</taxon>
        <taxon>Eurotiomycetidae</taxon>
        <taxon>Eurotiales</taxon>
        <taxon>Aspergillaceae</taxon>
        <taxon>Aspergillus</taxon>
        <taxon>Aspergillus subgen. Nidulantes</taxon>
    </lineage>
</organism>
<dbReference type="GO" id="GO:0005739">
    <property type="term" value="C:mitochondrion"/>
    <property type="evidence" value="ECO:0007669"/>
    <property type="project" value="TreeGrafter"/>
</dbReference>
<evidence type="ECO:0000259" key="4">
    <source>
        <dbReference type="Pfam" id="PF01494"/>
    </source>
</evidence>
<dbReference type="STRING" id="1036611.A0A1L9PWM7"/>
<dbReference type="Pfam" id="PF01494">
    <property type="entry name" value="FAD_binding_3"/>
    <property type="match status" value="1"/>
</dbReference>
<protein>
    <recommendedName>
        <fullName evidence="4">FAD-binding domain-containing protein</fullName>
    </recommendedName>
</protein>
<dbReference type="PANTHER" id="PTHR43876:SF18">
    <property type="entry name" value="PUTATIVE (AFU_ORTHOLOGUE AFUA_3G09540)-RELATED"/>
    <property type="match status" value="1"/>
</dbReference>
<dbReference type="Gene3D" id="3.30.70.2450">
    <property type="match status" value="1"/>
</dbReference>
<keyword evidence="3" id="KW-0560">Oxidoreductase</keyword>
<evidence type="ECO:0000313" key="5">
    <source>
        <dbReference type="EMBL" id="OJJ05939.1"/>
    </source>
</evidence>
<dbReference type="OrthoDB" id="10016252at2759"/>
<dbReference type="GO" id="GO:0071949">
    <property type="term" value="F:FAD binding"/>
    <property type="evidence" value="ECO:0007669"/>
    <property type="project" value="InterPro"/>
</dbReference>
<dbReference type="RefSeq" id="XP_040671701.1">
    <property type="nucleotide sequence ID" value="XM_040808391.1"/>
</dbReference>
<dbReference type="VEuPathDB" id="FungiDB:ASPVEDRAFT_154049"/>
<name>A0A1L9PWM7_ASPVE</name>
<dbReference type="SUPFAM" id="SSF51905">
    <property type="entry name" value="FAD/NAD(P)-binding domain"/>
    <property type="match status" value="1"/>
</dbReference>
<dbReference type="AlphaFoldDB" id="A0A1L9PWM7"/>
<keyword evidence="6" id="KW-1185">Reference proteome</keyword>
<evidence type="ECO:0000256" key="2">
    <source>
        <dbReference type="ARBA" id="ARBA00022827"/>
    </source>
</evidence>
<evidence type="ECO:0000313" key="6">
    <source>
        <dbReference type="Proteomes" id="UP000184073"/>
    </source>
</evidence>
<dbReference type="EMBL" id="KV878134">
    <property type="protein sequence ID" value="OJJ05939.1"/>
    <property type="molecule type" value="Genomic_DNA"/>
</dbReference>